<dbReference type="AlphaFoldDB" id="A0A3B0UB47"/>
<dbReference type="NCBIfam" id="TIGR00095">
    <property type="entry name" value="16S rRNA (guanine(966)-N(2))-methyltransferase RsmD"/>
    <property type="match status" value="1"/>
</dbReference>
<sequence length="190" mass="19960">MRIVGGSVRGTALATPKTTATRPTPDRVRQAVFNILGHGVAGFSFEGARVLDLFAGTGALGLEALSRGCPFAVFIDEDAAARALIRANIERTHMVGRTRISRRDGANLGPVGKSAPFDLAFADPPYGQGLGMAAAASALKGGWLNRGAVFVVEDARGADFIWPEEIKAIDEREYGGTAIHIGRVVKTTPS</sequence>
<evidence type="ECO:0000313" key="4">
    <source>
        <dbReference type="EMBL" id="VAW16696.1"/>
    </source>
</evidence>
<dbReference type="PROSITE" id="PS00092">
    <property type="entry name" value="N6_MTASE"/>
    <property type="match status" value="1"/>
</dbReference>
<gene>
    <name evidence="4" type="ORF">MNBD_ALPHA09-1801</name>
</gene>
<feature type="region of interest" description="Disordered" evidence="3">
    <location>
        <begin position="1"/>
        <end position="23"/>
    </location>
</feature>
<evidence type="ECO:0000256" key="3">
    <source>
        <dbReference type="SAM" id="MobiDB-lite"/>
    </source>
</evidence>
<dbReference type="EC" id="2.1.1.171" evidence="4"/>
<keyword evidence="1 4" id="KW-0489">Methyltransferase</keyword>
<dbReference type="PIRSF" id="PIRSF004553">
    <property type="entry name" value="CHP00095"/>
    <property type="match status" value="1"/>
</dbReference>
<proteinExistence type="predicted"/>
<dbReference type="PANTHER" id="PTHR43542">
    <property type="entry name" value="METHYLTRANSFERASE"/>
    <property type="match status" value="1"/>
</dbReference>
<dbReference type="InterPro" id="IPR029063">
    <property type="entry name" value="SAM-dependent_MTases_sf"/>
</dbReference>
<dbReference type="CDD" id="cd02440">
    <property type="entry name" value="AdoMet_MTases"/>
    <property type="match status" value="1"/>
</dbReference>
<feature type="compositionally biased region" description="Low complexity" evidence="3">
    <location>
        <begin position="11"/>
        <end position="23"/>
    </location>
</feature>
<dbReference type="SUPFAM" id="SSF53335">
    <property type="entry name" value="S-adenosyl-L-methionine-dependent methyltransferases"/>
    <property type="match status" value="1"/>
</dbReference>
<dbReference type="PANTHER" id="PTHR43542:SF1">
    <property type="entry name" value="METHYLTRANSFERASE"/>
    <property type="match status" value="1"/>
</dbReference>
<reference evidence="4" key="1">
    <citation type="submission" date="2018-06" db="EMBL/GenBank/DDBJ databases">
        <authorList>
            <person name="Zhirakovskaya E."/>
        </authorList>
    </citation>
    <scope>NUCLEOTIDE SEQUENCE</scope>
</reference>
<name>A0A3B0UB47_9ZZZZ</name>
<dbReference type="InterPro" id="IPR002052">
    <property type="entry name" value="DNA_methylase_N6_adenine_CS"/>
</dbReference>
<protein>
    <submittedName>
        <fullName evidence="4">16S rRNA (Guanine(966)-N(2))-methyltransferase</fullName>
        <ecNumber evidence="4">2.1.1.171</ecNumber>
    </submittedName>
</protein>
<dbReference type="Gene3D" id="3.40.50.150">
    <property type="entry name" value="Vaccinia Virus protein VP39"/>
    <property type="match status" value="1"/>
</dbReference>
<dbReference type="Pfam" id="PF03602">
    <property type="entry name" value="Cons_hypoth95"/>
    <property type="match status" value="1"/>
</dbReference>
<dbReference type="EMBL" id="UOEM01000099">
    <property type="protein sequence ID" value="VAW16696.1"/>
    <property type="molecule type" value="Genomic_DNA"/>
</dbReference>
<accession>A0A3B0UB47</accession>
<dbReference type="GO" id="GO:0052913">
    <property type="term" value="F:16S rRNA (guanine(966)-N(2))-methyltransferase activity"/>
    <property type="evidence" value="ECO:0007669"/>
    <property type="project" value="UniProtKB-EC"/>
</dbReference>
<organism evidence="4">
    <name type="scientific">hydrothermal vent metagenome</name>
    <dbReference type="NCBI Taxonomy" id="652676"/>
    <lineage>
        <taxon>unclassified sequences</taxon>
        <taxon>metagenomes</taxon>
        <taxon>ecological metagenomes</taxon>
    </lineage>
</organism>
<keyword evidence="2 4" id="KW-0808">Transferase</keyword>
<evidence type="ECO:0000256" key="1">
    <source>
        <dbReference type="ARBA" id="ARBA00022603"/>
    </source>
</evidence>
<dbReference type="InterPro" id="IPR004398">
    <property type="entry name" value="RNA_MeTrfase_RsmD"/>
</dbReference>
<evidence type="ECO:0000256" key="2">
    <source>
        <dbReference type="ARBA" id="ARBA00022679"/>
    </source>
</evidence>
<dbReference type="GO" id="GO:0003676">
    <property type="term" value="F:nucleic acid binding"/>
    <property type="evidence" value="ECO:0007669"/>
    <property type="project" value="InterPro"/>
</dbReference>